<reference evidence="5 6" key="1">
    <citation type="submission" date="2018-10" db="EMBL/GenBank/DDBJ databases">
        <authorList>
            <person name="Li J."/>
        </authorList>
    </citation>
    <scope>NUCLEOTIDE SEQUENCE [LARGE SCALE GENOMIC DNA]</scope>
    <source>
        <strain evidence="5 6">JCM 11654</strain>
    </source>
</reference>
<protein>
    <submittedName>
        <fullName evidence="5">Class I SAM-dependent methyltransferase</fullName>
    </submittedName>
</protein>
<name>A0A3L7AU17_9MICO</name>
<dbReference type="Pfam" id="PF13649">
    <property type="entry name" value="Methyltransf_25"/>
    <property type="match status" value="1"/>
</dbReference>
<evidence type="ECO:0000256" key="2">
    <source>
        <dbReference type="ARBA" id="ARBA00022679"/>
    </source>
</evidence>
<evidence type="ECO:0000256" key="1">
    <source>
        <dbReference type="ARBA" id="ARBA00022603"/>
    </source>
</evidence>
<dbReference type="GO" id="GO:0032259">
    <property type="term" value="P:methylation"/>
    <property type="evidence" value="ECO:0007669"/>
    <property type="project" value="UniProtKB-KW"/>
</dbReference>
<feature type="domain" description="Methyltransferase" evidence="4">
    <location>
        <begin position="48"/>
        <end position="139"/>
    </location>
</feature>
<keyword evidence="1 5" id="KW-0489">Methyltransferase</keyword>
<dbReference type="InterPro" id="IPR041698">
    <property type="entry name" value="Methyltransf_25"/>
</dbReference>
<dbReference type="PANTHER" id="PTHR43464:SF19">
    <property type="entry name" value="UBIQUINONE BIOSYNTHESIS O-METHYLTRANSFERASE, MITOCHONDRIAL"/>
    <property type="match status" value="1"/>
</dbReference>
<dbReference type="Gene3D" id="3.40.50.150">
    <property type="entry name" value="Vaccinia Virus protein VP39"/>
    <property type="match status" value="1"/>
</dbReference>
<gene>
    <name evidence="5" type="ORF">D9V34_06960</name>
</gene>
<keyword evidence="3" id="KW-0949">S-adenosyl-L-methionine</keyword>
<evidence type="ECO:0000313" key="6">
    <source>
        <dbReference type="Proteomes" id="UP000269438"/>
    </source>
</evidence>
<sequence>MTTSSHHTFDRAYWEQHWDESILRGSHRTPPHPHLETFLSDLAPGIALEAGCGTGAEALWLAEHGWRVTGADISAGALAVAAERARAAGVANRATWIEADLGTWAPETGFDLVSTHFAHPAMPQLNFYRRIAEWVAPGGTLFIAGHATGHHGNHPDANAHPIEATATIEGIIALLPAEEWSIVAAEEVNLASVHADAPTHRRDVVVRASRIG</sequence>
<dbReference type="GO" id="GO:0008168">
    <property type="term" value="F:methyltransferase activity"/>
    <property type="evidence" value="ECO:0007669"/>
    <property type="project" value="UniProtKB-KW"/>
</dbReference>
<dbReference type="RefSeq" id="WP_121688116.1">
    <property type="nucleotide sequence ID" value="NZ_RCUY01000005.1"/>
</dbReference>
<evidence type="ECO:0000256" key="3">
    <source>
        <dbReference type="ARBA" id="ARBA00022691"/>
    </source>
</evidence>
<dbReference type="AlphaFoldDB" id="A0A3L7AU17"/>
<dbReference type="PANTHER" id="PTHR43464">
    <property type="entry name" value="METHYLTRANSFERASE"/>
    <property type="match status" value="1"/>
</dbReference>
<keyword evidence="6" id="KW-1185">Reference proteome</keyword>
<accession>A0A3L7AU17</accession>
<dbReference type="OrthoDB" id="9786503at2"/>
<dbReference type="CDD" id="cd02440">
    <property type="entry name" value="AdoMet_MTases"/>
    <property type="match status" value="1"/>
</dbReference>
<dbReference type="EMBL" id="RCUY01000005">
    <property type="protein sequence ID" value="RLP82978.1"/>
    <property type="molecule type" value="Genomic_DNA"/>
</dbReference>
<dbReference type="SUPFAM" id="SSF53335">
    <property type="entry name" value="S-adenosyl-L-methionine-dependent methyltransferases"/>
    <property type="match status" value="1"/>
</dbReference>
<organism evidence="5 6">
    <name type="scientific">Mycetocola lacteus</name>
    <dbReference type="NCBI Taxonomy" id="76637"/>
    <lineage>
        <taxon>Bacteria</taxon>
        <taxon>Bacillati</taxon>
        <taxon>Actinomycetota</taxon>
        <taxon>Actinomycetes</taxon>
        <taxon>Micrococcales</taxon>
        <taxon>Microbacteriaceae</taxon>
        <taxon>Mycetocola</taxon>
    </lineage>
</organism>
<comment type="caution">
    <text evidence="5">The sequence shown here is derived from an EMBL/GenBank/DDBJ whole genome shotgun (WGS) entry which is preliminary data.</text>
</comment>
<keyword evidence="2 5" id="KW-0808">Transferase</keyword>
<dbReference type="Proteomes" id="UP000269438">
    <property type="component" value="Unassembled WGS sequence"/>
</dbReference>
<evidence type="ECO:0000259" key="4">
    <source>
        <dbReference type="Pfam" id="PF13649"/>
    </source>
</evidence>
<evidence type="ECO:0000313" key="5">
    <source>
        <dbReference type="EMBL" id="RLP82978.1"/>
    </source>
</evidence>
<proteinExistence type="predicted"/>
<dbReference type="InterPro" id="IPR029063">
    <property type="entry name" value="SAM-dependent_MTases_sf"/>
</dbReference>